<dbReference type="Gene3D" id="3.40.50.1240">
    <property type="entry name" value="Phosphoglycerate mutase-like"/>
    <property type="match status" value="1"/>
</dbReference>
<evidence type="ECO:0000256" key="3">
    <source>
        <dbReference type="ARBA" id="ARBA00022801"/>
    </source>
</evidence>
<dbReference type="PANTHER" id="PTHR11567:SF110">
    <property type="entry name" value="2-PHOSPHOXYLOSE PHOSPHATASE 1"/>
    <property type="match status" value="1"/>
</dbReference>
<reference evidence="4" key="2">
    <citation type="submission" date="2020-11" db="EMBL/GenBank/DDBJ databases">
        <title>Whole genome sequencing of Colletotrichum sp.</title>
        <authorList>
            <person name="Li H."/>
        </authorList>
    </citation>
    <scope>NUCLEOTIDE SEQUENCE</scope>
    <source>
        <strain evidence="4">CkLH20</strain>
    </source>
</reference>
<dbReference type="Pfam" id="PF00328">
    <property type="entry name" value="His_Phos_2"/>
    <property type="match status" value="1"/>
</dbReference>
<comment type="similarity">
    <text evidence="1">Belongs to the histidine acid phosphatase family.</text>
</comment>
<dbReference type="SUPFAM" id="SSF53254">
    <property type="entry name" value="Phosphoglycerate mutase-like"/>
    <property type="match status" value="1"/>
</dbReference>
<evidence type="ECO:0000313" key="4">
    <source>
        <dbReference type="EMBL" id="KAF9871656.1"/>
    </source>
</evidence>
<dbReference type="EC" id="3.1.3.8" evidence="2"/>
<dbReference type="GeneID" id="62166642"/>
<reference evidence="4" key="1">
    <citation type="submission" date="2020-03" db="EMBL/GenBank/DDBJ databases">
        <authorList>
            <person name="He L."/>
        </authorList>
    </citation>
    <scope>NUCLEOTIDE SEQUENCE</scope>
    <source>
        <strain evidence="4">CkLH20</strain>
    </source>
</reference>
<protein>
    <recommendedName>
        <fullName evidence="2">3-phytase</fullName>
        <ecNumber evidence="2">3.1.3.8</ecNumber>
    </recommendedName>
</protein>
<comment type="caution">
    <text evidence="4">The sequence shown here is derived from an EMBL/GenBank/DDBJ whole genome shotgun (WGS) entry which is preliminary data.</text>
</comment>
<evidence type="ECO:0000313" key="5">
    <source>
        <dbReference type="Proteomes" id="UP000781932"/>
    </source>
</evidence>
<dbReference type="PROSITE" id="PS00616">
    <property type="entry name" value="HIS_ACID_PHOSPHAT_1"/>
    <property type="match status" value="1"/>
</dbReference>
<evidence type="ECO:0000256" key="2">
    <source>
        <dbReference type="ARBA" id="ARBA00012632"/>
    </source>
</evidence>
<accession>A0A9P6I0B7</accession>
<sequence>MTTLEPRQPYTDAELRQLYPPQLKLQLVQILLRHGERTPVTPRFQNTGLPAYWPYCTAVRHLRSAVLDPDTGEYSYLDWRRRLETFSSRDDSPVIATGPGAELDDVCDMGMLTDRGRETTRNLGRRFRDLYVDRLGFLPADLTNAESLYLRSTPVPRALESLQQALTGLYPAQYRAPDLPTLTIISRLQPDETLFPNDGMCRRFAVLSRAFAQRTADRWNDTPEMEYLNKKLGKWMPEGSRIAVDSRPRLSGIMDTINATRAHGPKTKLPSEFYDRKVIEIIERIGVEEWYSGYKESQEYRTLGIGGLLGDVVARMVGSAEHSPADGDYEIKNPGAAPSTVKFGMSGCHDTTLAGVLASLGAFGDDQWPPFTSHVAIELFRDSKIPAVDTPAELPVASAPKSGSWFGSWFSFGRGSTPFPGTAPSGIGRKPTPELTDAEKNKLEGYYVRLRYNDEPVTIPGCKPAGKHLEGDESFCTLAAFKSIVDKYTPKNWKEQCRMNLTAPAVPANPEPAGY</sequence>
<dbReference type="InterPro" id="IPR029033">
    <property type="entry name" value="His_PPase_superfam"/>
</dbReference>
<evidence type="ECO:0000256" key="1">
    <source>
        <dbReference type="ARBA" id="ARBA00005375"/>
    </source>
</evidence>
<dbReference type="Proteomes" id="UP000781932">
    <property type="component" value="Unassembled WGS sequence"/>
</dbReference>
<gene>
    <name evidence="4" type="ORF">CkaCkLH20_10854</name>
</gene>
<proteinExistence type="inferred from homology"/>
<dbReference type="GO" id="GO:0016158">
    <property type="term" value="F:inositol hexakisphosphate 3-phosphatase activity"/>
    <property type="evidence" value="ECO:0007669"/>
    <property type="project" value="UniProtKB-EC"/>
</dbReference>
<dbReference type="EMBL" id="JAATWM020000043">
    <property type="protein sequence ID" value="KAF9871656.1"/>
    <property type="molecule type" value="Genomic_DNA"/>
</dbReference>
<dbReference type="OrthoDB" id="10257284at2759"/>
<dbReference type="InterPro" id="IPR050645">
    <property type="entry name" value="Histidine_acid_phosphatase"/>
</dbReference>
<name>A0A9P6I0B7_9PEZI</name>
<dbReference type="RefSeq" id="XP_038741117.1">
    <property type="nucleotide sequence ID" value="XM_038893568.1"/>
</dbReference>
<keyword evidence="5" id="KW-1185">Reference proteome</keyword>
<dbReference type="InterPro" id="IPR000560">
    <property type="entry name" value="His_Pase_clade-2"/>
</dbReference>
<dbReference type="PANTHER" id="PTHR11567">
    <property type="entry name" value="ACID PHOSPHATASE-RELATED"/>
    <property type="match status" value="1"/>
</dbReference>
<organism evidence="4 5">
    <name type="scientific">Colletotrichum karsti</name>
    <dbReference type="NCBI Taxonomy" id="1095194"/>
    <lineage>
        <taxon>Eukaryota</taxon>
        <taxon>Fungi</taxon>
        <taxon>Dikarya</taxon>
        <taxon>Ascomycota</taxon>
        <taxon>Pezizomycotina</taxon>
        <taxon>Sordariomycetes</taxon>
        <taxon>Hypocreomycetidae</taxon>
        <taxon>Glomerellales</taxon>
        <taxon>Glomerellaceae</taxon>
        <taxon>Colletotrichum</taxon>
        <taxon>Colletotrichum boninense species complex</taxon>
    </lineage>
</organism>
<dbReference type="AlphaFoldDB" id="A0A9P6I0B7"/>
<keyword evidence="3" id="KW-0378">Hydrolase</keyword>
<dbReference type="CDD" id="cd07061">
    <property type="entry name" value="HP_HAP_like"/>
    <property type="match status" value="1"/>
</dbReference>
<dbReference type="InterPro" id="IPR033379">
    <property type="entry name" value="Acid_Pase_AS"/>
</dbReference>